<reference evidence="1 2" key="1">
    <citation type="journal article" date="2020" name="Cell">
        <title>Large-Scale Comparative Analyses of Tick Genomes Elucidate Their Genetic Diversity and Vector Capacities.</title>
        <authorList>
            <consortium name="Tick Genome and Microbiome Consortium (TIGMIC)"/>
            <person name="Jia N."/>
            <person name="Wang J."/>
            <person name="Shi W."/>
            <person name="Du L."/>
            <person name="Sun Y."/>
            <person name="Zhan W."/>
            <person name="Jiang J.F."/>
            <person name="Wang Q."/>
            <person name="Zhang B."/>
            <person name="Ji P."/>
            <person name="Bell-Sakyi L."/>
            <person name="Cui X.M."/>
            <person name="Yuan T.T."/>
            <person name="Jiang B.G."/>
            <person name="Yang W.F."/>
            <person name="Lam T.T."/>
            <person name="Chang Q.C."/>
            <person name="Ding S.J."/>
            <person name="Wang X.J."/>
            <person name="Zhu J.G."/>
            <person name="Ruan X.D."/>
            <person name="Zhao L."/>
            <person name="Wei J.T."/>
            <person name="Ye R.Z."/>
            <person name="Que T.C."/>
            <person name="Du C.H."/>
            <person name="Zhou Y.H."/>
            <person name="Cheng J.X."/>
            <person name="Dai P.F."/>
            <person name="Guo W.B."/>
            <person name="Han X.H."/>
            <person name="Huang E.J."/>
            <person name="Li L.F."/>
            <person name="Wei W."/>
            <person name="Gao Y.C."/>
            <person name="Liu J.Z."/>
            <person name="Shao H.Z."/>
            <person name="Wang X."/>
            <person name="Wang C.C."/>
            <person name="Yang T.C."/>
            <person name="Huo Q.B."/>
            <person name="Li W."/>
            <person name="Chen H.Y."/>
            <person name="Chen S.E."/>
            <person name="Zhou L.G."/>
            <person name="Ni X.B."/>
            <person name="Tian J.H."/>
            <person name="Sheng Y."/>
            <person name="Liu T."/>
            <person name="Pan Y.S."/>
            <person name="Xia L.Y."/>
            <person name="Li J."/>
            <person name="Zhao F."/>
            <person name="Cao W.C."/>
        </authorList>
    </citation>
    <scope>NUCLEOTIDE SEQUENCE [LARGE SCALE GENOMIC DNA]</scope>
    <source>
        <strain evidence="1">Iper-2018</strain>
    </source>
</reference>
<keyword evidence="2" id="KW-1185">Reference proteome</keyword>
<evidence type="ECO:0000313" key="2">
    <source>
        <dbReference type="Proteomes" id="UP000805193"/>
    </source>
</evidence>
<dbReference type="EMBL" id="JABSTQ010010474">
    <property type="protein sequence ID" value="KAG0420797.1"/>
    <property type="molecule type" value="Genomic_DNA"/>
</dbReference>
<comment type="caution">
    <text evidence="1">The sequence shown here is derived from an EMBL/GenBank/DDBJ whole genome shotgun (WGS) entry which is preliminary data.</text>
</comment>
<protein>
    <submittedName>
        <fullName evidence="1">Uncharacterized protein</fullName>
    </submittedName>
</protein>
<name>A0AC60PJX9_IXOPE</name>
<evidence type="ECO:0000313" key="1">
    <source>
        <dbReference type="EMBL" id="KAG0420797.1"/>
    </source>
</evidence>
<sequence length="84" mass="9722">MFATYGMPGRSKVHLIMLALSSKAEYFFSRLTTEELSRYSAVKTAVLEELEVTPEEHRARFMKAMKRKDEGWAQFASRLTSHFS</sequence>
<dbReference type="Proteomes" id="UP000805193">
    <property type="component" value="Unassembled WGS sequence"/>
</dbReference>
<organism evidence="1 2">
    <name type="scientific">Ixodes persulcatus</name>
    <name type="common">Taiga tick</name>
    <dbReference type="NCBI Taxonomy" id="34615"/>
    <lineage>
        <taxon>Eukaryota</taxon>
        <taxon>Metazoa</taxon>
        <taxon>Ecdysozoa</taxon>
        <taxon>Arthropoda</taxon>
        <taxon>Chelicerata</taxon>
        <taxon>Arachnida</taxon>
        <taxon>Acari</taxon>
        <taxon>Parasitiformes</taxon>
        <taxon>Ixodida</taxon>
        <taxon>Ixodoidea</taxon>
        <taxon>Ixodidae</taxon>
        <taxon>Ixodinae</taxon>
        <taxon>Ixodes</taxon>
    </lineage>
</organism>
<proteinExistence type="predicted"/>
<accession>A0AC60PJX9</accession>
<gene>
    <name evidence="1" type="ORF">HPB47_003285</name>
</gene>